<name>A0A2V3AAS3_9BACI</name>
<dbReference type="PROSITE" id="PS00061">
    <property type="entry name" value="ADH_SHORT"/>
    <property type="match status" value="1"/>
</dbReference>
<comment type="similarity">
    <text evidence="1">Belongs to the short-chain dehydrogenases/reductases (SDR) family.</text>
</comment>
<dbReference type="PRINTS" id="PR00081">
    <property type="entry name" value="GDHRDH"/>
</dbReference>
<protein>
    <submittedName>
        <fullName evidence="3">NAD(P)-dependent dehydrogenase (Short-subunit alcohol dehydrogenase family)</fullName>
    </submittedName>
</protein>
<comment type="caution">
    <text evidence="3">The sequence shown here is derived from an EMBL/GenBank/DDBJ whole genome shotgun (WGS) entry which is preliminary data.</text>
</comment>
<dbReference type="InterPro" id="IPR020904">
    <property type="entry name" value="Sc_DH/Rdtase_CS"/>
</dbReference>
<dbReference type="PANTHER" id="PTHR42760:SF133">
    <property type="entry name" value="3-OXOACYL-[ACYL-CARRIER-PROTEIN] REDUCTASE"/>
    <property type="match status" value="1"/>
</dbReference>
<dbReference type="EMBL" id="QGTW01000001">
    <property type="protein sequence ID" value="PWW32354.1"/>
    <property type="molecule type" value="Genomic_DNA"/>
</dbReference>
<dbReference type="NCBIfam" id="NF005559">
    <property type="entry name" value="PRK07231.1"/>
    <property type="match status" value="1"/>
</dbReference>
<dbReference type="Pfam" id="PF13561">
    <property type="entry name" value="adh_short_C2"/>
    <property type="match status" value="1"/>
</dbReference>
<dbReference type="SUPFAM" id="SSF51735">
    <property type="entry name" value="NAD(P)-binding Rossmann-fold domains"/>
    <property type="match status" value="1"/>
</dbReference>
<reference evidence="3 4" key="1">
    <citation type="submission" date="2018-05" db="EMBL/GenBank/DDBJ databases">
        <title>Freshwater and sediment microbial communities from various areas in North America, analyzing microbe dynamics in response to fracking.</title>
        <authorList>
            <person name="Lamendella R."/>
        </authorList>
    </citation>
    <scope>NUCLEOTIDE SEQUENCE [LARGE SCALE GENOMIC DNA]</scope>
    <source>
        <strain evidence="3 4">15_TX</strain>
    </source>
</reference>
<evidence type="ECO:0000313" key="4">
    <source>
        <dbReference type="Proteomes" id="UP000247150"/>
    </source>
</evidence>
<evidence type="ECO:0000256" key="1">
    <source>
        <dbReference type="ARBA" id="ARBA00006484"/>
    </source>
</evidence>
<dbReference type="PRINTS" id="PR00080">
    <property type="entry name" value="SDRFAMILY"/>
</dbReference>
<sequence>MGRMDGKVVLVTGGARGLGANDCYEFAKEGADTIIIADIRKENMEETAAALRTEFGCTIVCRELDVTNEKQWELLVSEIDKMFGKLDVLVNNAGIVKRVTLLECTLEDWNNVIEVNQTGVFLGMKHCALLMKKSRNASIINISSIAGLTGYFAWPYTASKWAVRGMTQAAAMELSDWGIRVNSIHPGFTWTDLTSDVKDMLEGFSNAVALERYGKPEEIAKAVLFLASDESSFITGTELTVDGGLQAGGGLRYFTKQMGLYQTDH</sequence>
<dbReference type="InterPro" id="IPR002347">
    <property type="entry name" value="SDR_fam"/>
</dbReference>
<dbReference type="GO" id="GO:0016616">
    <property type="term" value="F:oxidoreductase activity, acting on the CH-OH group of donors, NAD or NADP as acceptor"/>
    <property type="evidence" value="ECO:0007669"/>
    <property type="project" value="TreeGrafter"/>
</dbReference>
<accession>A0A2V3AAS3</accession>
<dbReference type="AlphaFoldDB" id="A0A2V3AAS3"/>
<evidence type="ECO:0000313" key="3">
    <source>
        <dbReference type="EMBL" id="PWW32354.1"/>
    </source>
</evidence>
<dbReference type="InterPro" id="IPR036291">
    <property type="entry name" value="NAD(P)-bd_dom_sf"/>
</dbReference>
<dbReference type="Proteomes" id="UP000247150">
    <property type="component" value="Unassembled WGS sequence"/>
</dbReference>
<proteinExistence type="inferred from homology"/>
<organism evidence="3 4">
    <name type="scientific">Cytobacillus oceanisediminis</name>
    <dbReference type="NCBI Taxonomy" id="665099"/>
    <lineage>
        <taxon>Bacteria</taxon>
        <taxon>Bacillati</taxon>
        <taxon>Bacillota</taxon>
        <taxon>Bacilli</taxon>
        <taxon>Bacillales</taxon>
        <taxon>Bacillaceae</taxon>
        <taxon>Cytobacillus</taxon>
    </lineage>
</organism>
<dbReference type="FunFam" id="3.40.50.720:FF:000084">
    <property type="entry name" value="Short-chain dehydrogenase reductase"/>
    <property type="match status" value="1"/>
</dbReference>
<gene>
    <name evidence="3" type="ORF">DFO73_101618</name>
</gene>
<dbReference type="Gene3D" id="3.40.50.720">
    <property type="entry name" value="NAD(P)-binding Rossmann-like Domain"/>
    <property type="match status" value="1"/>
</dbReference>
<dbReference type="GO" id="GO:0008206">
    <property type="term" value="P:bile acid metabolic process"/>
    <property type="evidence" value="ECO:0007669"/>
    <property type="project" value="UniProtKB-ARBA"/>
</dbReference>
<evidence type="ECO:0000256" key="2">
    <source>
        <dbReference type="ARBA" id="ARBA00023002"/>
    </source>
</evidence>
<keyword evidence="2" id="KW-0560">Oxidoreductase</keyword>
<dbReference type="PANTHER" id="PTHR42760">
    <property type="entry name" value="SHORT-CHAIN DEHYDROGENASES/REDUCTASES FAMILY MEMBER"/>
    <property type="match status" value="1"/>
</dbReference>
<dbReference type="RefSeq" id="WP_110063288.1">
    <property type="nucleotide sequence ID" value="NZ_QGTW01000001.1"/>
</dbReference>
<dbReference type="OrthoDB" id="286404at2"/>